<dbReference type="EMBL" id="MFMC01000047">
    <property type="protein sequence ID" value="OGG76686.1"/>
    <property type="molecule type" value="Genomic_DNA"/>
</dbReference>
<feature type="compositionally biased region" description="Low complexity" evidence="1">
    <location>
        <begin position="566"/>
        <end position="575"/>
    </location>
</feature>
<proteinExistence type="predicted"/>
<evidence type="ECO:0000256" key="1">
    <source>
        <dbReference type="SAM" id="MobiDB-lite"/>
    </source>
</evidence>
<reference evidence="3 4" key="1">
    <citation type="journal article" date="2016" name="Nat. Commun.">
        <title>Thousands of microbial genomes shed light on interconnected biogeochemical processes in an aquifer system.</title>
        <authorList>
            <person name="Anantharaman K."/>
            <person name="Brown C.T."/>
            <person name="Hug L.A."/>
            <person name="Sharon I."/>
            <person name="Castelle C.J."/>
            <person name="Probst A.J."/>
            <person name="Thomas B.C."/>
            <person name="Singh A."/>
            <person name="Wilkins M.J."/>
            <person name="Karaoz U."/>
            <person name="Brodie E.L."/>
            <person name="Williams K.H."/>
            <person name="Hubbard S.S."/>
            <person name="Banfield J.F."/>
        </authorList>
    </citation>
    <scope>NUCLEOTIDE SEQUENCE [LARGE SCALE GENOMIC DNA]</scope>
</reference>
<feature type="compositionally biased region" description="Polar residues" evidence="1">
    <location>
        <begin position="528"/>
        <end position="540"/>
    </location>
</feature>
<name>A0A1F6ESQ5_9BACT</name>
<feature type="region of interest" description="Disordered" evidence="1">
    <location>
        <begin position="522"/>
        <end position="596"/>
    </location>
</feature>
<feature type="signal peptide" evidence="2">
    <location>
        <begin position="1"/>
        <end position="17"/>
    </location>
</feature>
<gene>
    <name evidence="3" type="ORF">A3B35_00385</name>
</gene>
<keyword evidence="2" id="KW-0732">Signal</keyword>
<dbReference type="STRING" id="1798515.A3B35_00385"/>
<evidence type="ECO:0000256" key="2">
    <source>
        <dbReference type="SAM" id="SignalP"/>
    </source>
</evidence>
<dbReference type="Proteomes" id="UP000177215">
    <property type="component" value="Unassembled WGS sequence"/>
</dbReference>
<protein>
    <submittedName>
        <fullName evidence="3">Uncharacterized protein</fullName>
    </submittedName>
</protein>
<evidence type="ECO:0000313" key="4">
    <source>
        <dbReference type="Proteomes" id="UP000177215"/>
    </source>
</evidence>
<comment type="caution">
    <text evidence="3">The sequence shown here is derived from an EMBL/GenBank/DDBJ whole genome shotgun (WGS) entry which is preliminary data.</text>
</comment>
<feature type="chain" id="PRO_5009524214" evidence="2">
    <location>
        <begin position="18"/>
        <end position="615"/>
    </location>
</feature>
<evidence type="ECO:0000313" key="3">
    <source>
        <dbReference type="EMBL" id="OGG76686.1"/>
    </source>
</evidence>
<feature type="compositionally biased region" description="Pro residues" evidence="1">
    <location>
        <begin position="576"/>
        <end position="591"/>
    </location>
</feature>
<organism evidence="3 4">
    <name type="scientific">Candidatus Kaiserbacteria bacterium RIFCSPLOWO2_01_FULL_54_24</name>
    <dbReference type="NCBI Taxonomy" id="1798515"/>
    <lineage>
        <taxon>Bacteria</taxon>
        <taxon>Candidatus Kaiseribacteriota</taxon>
    </lineage>
</organism>
<feature type="region of interest" description="Disordered" evidence="1">
    <location>
        <begin position="465"/>
        <end position="504"/>
    </location>
</feature>
<sequence>MASAAVGAFFIAGAAFAQENSVTFPIPELGGCTSKEACKTYCEESANHEPCIAFAEAHNLMSAEEVAIARKIGNAKGPGGCVGLACKTYCGSEEHIDECLAFAEEHDIIPPEEVAIAKEVRTKGGPGGCKSEKECRAYCDGGGHFEECLAFAEKHNLIPKEELEMAKKMGDKSGPGGCRREACKTYCENPEHMDECLKFAEENGLMSSEDLERAKKFGNKPGPGGCRGRECESYCENPEHMDACIAFAEENGMMSKEEAERAKKFAGKPGPGGCVGEACRRYCDDAAHQDECFKFAVDNGLLSEEDQERMKEMRDFVGPGGCKGEECRTYCEVDDPGRQAECRAFAKENGIGLGRGGPQGEGMSGPGGCKTPDECRAYCESHQEECGGFRPGEGPDRPVGQERAMQQRGFEVPPGLMEECKENPEACREKFQQQGFPTGPMGAPDPAQFENMSEEERQKFMQEDRRMMDFRGAPPGEGKPYRPEGMMPPEAFRRPPEGQGMGPEFQQQYRDQYQREFDRQYQAEFEQRSQPARTDVQSGGQFMPPPGEYRPPQEGSFAPPPGSGGMMPPLNGGMMQPPPDGGTFQPPPPSDAPQANATSRFVASVLYIFASLFQL</sequence>
<dbReference type="AlphaFoldDB" id="A0A1F6ESQ5"/>
<accession>A0A1F6ESQ5</accession>